<comment type="caution">
    <text evidence="2">The sequence shown here is derived from an EMBL/GenBank/DDBJ whole genome shotgun (WGS) entry which is preliminary data.</text>
</comment>
<sequence length="159" mass="17860">MGGVIVCKEYAIIVSWIDCNTQQLMEDLALEAQRERIKGCRPTSSDLSHPPGPGCMLDVSTQHYAALNTVPIKRFREQGHMYHFIDDLVASNEKPNNLQLYFSDHENELASRMAKKPQTIRGKANDKKGLRSHGDGRKIALGRHGTTTEEVTYFCFVAP</sequence>
<dbReference type="Proteomes" id="UP000824120">
    <property type="component" value="Chromosome 2"/>
</dbReference>
<keyword evidence="3" id="KW-1185">Reference proteome</keyword>
<reference evidence="2 3" key="1">
    <citation type="submission" date="2020-09" db="EMBL/GenBank/DDBJ databases">
        <title>De no assembly of potato wild relative species, Solanum commersonii.</title>
        <authorList>
            <person name="Cho K."/>
        </authorList>
    </citation>
    <scope>NUCLEOTIDE SEQUENCE [LARGE SCALE GENOMIC DNA]</scope>
    <source>
        <strain evidence="2">LZ3.2</strain>
        <tissue evidence="2">Leaf</tissue>
    </source>
</reference>
<feature type="compositionally biased region" description="Basic and acidic residues" evidence="1">
    <location>
        <begin position="123"/>
        <end position="138"/>
    </location>
</feature>
<proteinExistence type="predicted"/>
<evidence type="ECO:0000313" key="2">
    <source>
        <dbReference type="EMBL" id="KAG5620023.1"/>
    </source>
</evidence>
<feature type="region of interest" description="Disordered" evidence="1">
    <location>
        <begin position="118"/>
        <end position="140"/>
    </location>
</feature>
<evidence type="ECO:0000256" key="1">
    <source>
        <dbReference type="SAM" id="MobiDB-lite"/>
    </source>
</evidence>
<dbReference type="AlphaFoldDB" id="A0A9J6A7L4"/>
<gene>
    <name evidence="2" type="ORF">H5410_005241</name>
</gene>
<accession>A0A9J6A7L4</accession>
<evidence type="ECO:0000313" key="3">
    <source>
        <dbReference type="Proteomes" id="UP000824120"/>
    </source>
</evidence>
<dbReference type="EMBL" id="JACXVP010000002">
    <property type="protein sequence ID" value="KAG5620023.1"/>
    <property type="molecule type" value="Genomic_DNA"/>
</dbReference>
<organism evidence="2 3">
    <name type="scientific">Solanum commersonii</name>
    <name type="common">Commerson's wild potato</name>
    <name type="synonym">Commerson's nightshade</name>
    <dbReference type="NCBI Taxonomy" id="4109"/>
    <lineage>
        <taxon>Eukaryota</taxon>
        <taxon>Viridiplantae</taxon>
        <taxon>Streptophyta</taxon>
        <taxon>Embryophyta</taxon>
        <taxon>Tracheophyta</taxon>
        <taxon>Spermatophyta</taxon>
        <taxon>Magnoliopsida</taxon>
        <taxon>eudicotyledons</taxon>
        <taxon>Gunneridae</taxon>
        <taxon>Pentapetalae</taxon>
        <taxon>asterids</taxon>
        <taxon>lamiids</taxon>
        <taxon>Solanales</taxon>
        <taxon>Solanaceae</taxon>
        <taxon>Solanoideae</taxon>
        <taxon>Solaneae</taxon>
        <taxon>Solanum</taxon>
    </lineage>
</organism>
<name>A0A9J6A7L4_SOLCO</name>
<protein>
    <submittedName>
        <fullName evidence="2">Uncharacterized protein</fullName>
    </submittedName>
</protein>
<dbReference type="OrthoDB" id="1327205at2759"/>